<keyword evidence="4" id="KW-1133">Transmembrane helix</keyword>
<evidence type="ECO:0000313" key="6">
    <source>
        <dbReference type="Proteomes" id="UP000243688"/>
    </source>
</evidence>
<keyword evidence="4" id="KW-0812">Transmembrane</keyword>
<organism evidence="5 6">
    <name type="scientific">Candidatus Reconcilbacillus cellulovorans</name>
    <dbReference type="NCBI Taxonomy" id="1906605"/>
    <lineage>
        <taxon>Bacteria</taxon>
        <taxon>Bacillati</taxon>
        <taxon>Bacillota</taxon>
        <taxon>Bacilli</taxon>
        <taxon>Bacillales</taxon>
        <taxon>Paenibacillaceae</taxon>
        <taxon>Candidatus Reconcilbacillus</taxon>
    </lineage>
</organism>
<proteinExistence type="inferred from homology"/>
<protein>
    <submittedName>
        <fullName evidence="5">Spore germination protein</fullName>
    </submittedName>
</protein>
<dbReference type="GO" id="GO:0016020">
    <property type="term" value="C:membrane"/>
    <property type="evidence" value="ECO:0007669"/>
    <property type="project" value="InterPro"/>
</dbReference>
<gene>
    <name evidence="5" type="ORF">BLM47_08575</name>
</gene>
<dbReference type="AlphaFoldDB" id="A0A2A6DZR9"/>
<reference evidence="5 6" key="1">
    <citation type="submission" date="2016-12" db="EMBL/GenBank/DDBJ databases">
        <title>Candidatus Reconcilibacillus cellulovorans genome.</title>
        <authorList>
            <person name="Kolinko S."/>
            <person name="Wu Y.-W."/>
            <person name="Tachea F."/>
            <person name="Denzel E."/>
            <person name="Hiras J."/>
            <person name="Baecker N."/>
            <person name="Chan L.J."/>
            <person name="Eichorst S.A."/>
            <person name="Frey D."/>
            <person name="Adams P.D."/>
            <person name="Pray T."/>
            <person name="Tanjore D."/>
            <person name="Petzold C.J."/>
            <person name="Gladden J.M."/>
            <person name="Simmons B.A."/>
            <person name="Singer S.W."/>
        </authorList>
    </citation>
    <scope>NUCLEOTIDE SEQUENCE [LARGE SCALE GENOMIC DNA]</scope>
    <source>
        <strain evidence="5">JTherm</strain>
    </source>
</reference>
<comment type="caution">
    <text evidence="5">The sequence shown here is derived from an EMBL/GenBank/DDBJ whole genome shotgun (WGS) entry which is preliminary data.</text>
</comment>
<dbReference type="PANTHER" id="PTHR22550:SF9">
    <property type="entry name" value="STAGE V SPORULATION PROTEIN AF"/>
    <property type="match status" value="1"/>
</dbReference>
<sequence>MADDMASDRGRSGSSDRRLIDEANRKALERDPVSTTRRESEWKQTSDIPKSVAEIRKALQEKMGLDVSFDVIYREMTVGGRDAAVLVLNGFVNDVTVATVLHRLSLAREEDLRPSVLQTVVRELIPHAQVEVTSDFDEAVDAALVGQLVLFLSHEEKAVLVDTRKYPARSVDEPDLERVVRGSRDGFVETLLTNVTLVRRRLRDPRLTFEVMRVGERTKTHIAVGYIRDIADPDLVRAIKRRIAEVKVDGLPVAEKQLEESLIRQSWNPFPNVRYSERPDVVCAHLLEGHVIVFVDTSPSVMMLPSTYFHHLQHAEEYRQSPFIGTYLRWVRYFGVLVSLFLLPLWFLVVHMPVKPEGLEFLGPAKPGKVPLLLQFVLIELGIDLMRMAAVHTPSPLTTAMGLVAAILIGEIAVKTGLFNNEVILMMSVAAVGMFATPSYELSLGNRIVRLSLLLAAGFFGACGFVVAAAVWLTFLATRRSYGSPYLWPFIPFNFRALVDVLLRRPVRFQGDRPSVTRPVDPSRQPS</sequence>
<accession>A0A2A6DZR9</accession>
<dbReference type="EMBL" id="MOXJ01000018">
    <property type="protein sequence ID" value="PDO10182.1"/>
    <property type="molecule type" value="Genomic_DNA"/>
</dbReference>
<dbReference type="GO" id="GO:0009847">
    <property type="term" value="P:spore germination"/>
    <property type="evidence" value="ECO:0007669"/>
    <property type="project" value="InterPro"/>
</dbReference>
<evidence type="ECO:0000256" key="2">
    <source>
        <dbReference type="ARBA" id="ARBA00023136"/>
    </source>
</evidence>
<dbReference type="Pfam" id="PF03323">
    <property type="entry name" value="GerA"/>
    <property type="match status" value="1"/>
</dbReference>
<keyword evidence="2 4" id="KW-0472">Membrane</keyword>
<evidence type="ECO:0000256" key="1">
    <source>
        <dbReference type="ARBA" id="ARBA00005278"/>
    </source>
</evidence>
<comment type="similarity">
    <text evidence="1">Belongs to the GerABKA family.</text>
</comment>
<name>A0A2A6DZR9_9BACL</name>
<evidence type="ECO:0000256" key="3">
    <source>
        <dbReference type="SAM" id="MobiDB-lite"/>
    </source>
</evidence>
<dbReference type="PANTHER" id="PTHR22550">
    <property type="entry name" value="SPORE GERMINATION PROTEIN"/>
    <property type="match status" value="1"/>
</dbReference>
<dbReference type="PIRSF" id="PIRSF005690">
    <property type="entry name" value="GerBA"/>
    <property type="match status" value="1"/>
</dbReference>
<evidence type="ECO:0000313" key="5">
    <source>
        <dbReference type="EMBL" id="PDO10182.1"/>
    </source>
</evidence>
<feature type="transmembrane region" description="Helical" evidence="4">
    <location>
        <begin position="452"/>
        <end position="474"/>
    </location>
</feature>
<feature type="compositionally biased region" description="Basic and acidic residues" evidence="3">
    <location>
        <begin position="1"/>
        <end position="44"/>
    </location>
</feature>
<feature type="region of interest" description="Disordered" evidence="3">
    <location>
        <begin position="1"/>
        <end position="46"/>
    </location>
</feature>
<evidence type="ECO:0000256" key="4">
    <source>
        <dbReference type="SAM" id="Phobius"/>
    </source>
</evidence>
<feature type="transmembrane region" description="Helical" evidence="4">
    <location>
        <begin position="423"/>
        <end position="440"/>
    </location>
</feature>
<dbReference type="InterPro" id="IPR050768">
    <property type="entry name" value="UPF0353/GerABKA_families"/>
</dbReference>
<dbReference type="InterPro" id="IPR004995">
    <property type="entry name" value="Spore_Ger"/>
</dbReference>
<dbReference type="Proteomes" id="UP000243688">
    <property type="component" value="Unassembled WGS sequence"/>
</dbReference>
<feature type="transmembrane region" description="Helical" evidence="4">
    <location>
        <begin position="330"/>
        <end position="352"/>
    </location>
</feature>
<feature type="transmembrane region" description="Helical" evidence="4">
    <location>
        <begin position="397"/>
        <end position="417"/>
    </location>
</feature>